<dbReference type="GO" id="GO:0005525">
    <property type="term" value="F:GTP binding"/>
    <property type="evidence" value="ECO:0007669"/>
    <property type="project" value="InterPro"/>
</dbReference>
<dbReference type="GO" id="GO:0005874">
    <property type="term" value="C:microtubule"/>
    <property type="evidence" value="ECO:0007669"/>
    <property type="project" value="TreeGrafter"/>
</dbReference>
<dbReference type="Gene3D" id="3.40.50.300">
    <property type="entry name" value="P-loop containing nucleotide triphosphate hydrolases"/>
    <property type="match status" value="1"/>
</dbReference>
<dbReference type="GO" id="GO:0003924">
    <property type="term" value="F:GTPase activity"/>
    <property type="evidence" value="ECO:0007669"/>
    <property type="project" value="InterPro"/>
</dbReference>
<dbReference type="PANTHER" id="PTHR11566:SF131">
    <property type="entry name" value="GTPASE, PUTATIVE (AFU_ORTHOLOGUE AFUA_6G07630)-RELATED"/>
    <property type="match status" value="1"/>
</dbReference>
<keyword evidence="2" id="KW-0342">GTP-binding</keyword>
<dbReference type="InterPro" id="IPR030381">
    <property type="entry name" value="G_DYNAMIN_dom"/>
</dbReference>
<dbReference type="PROSITE" id="PS51718">
    <property type="entry name" value="G_DYNAMIN_2"/>
    <property type="match status" value="1"/>
</dbReference>
<dbReference type="Pfam" id="PF02212">
    <property type="entry name" value="GED"/>
    <property type="match status" value="1"/>
</dbReference>
<evidence type="ECO:0000256" key="1">
    <source>
        <dbReference type="ARBA" id="ARBA00022741"/>
    </source>
</evidence>
<dbReference type="InterPro" id="IPR045063">
    <property type="entry name" value="Dynamin_N"/>
</dbReference>
<dbReference type="InterPro" id="IPR022812">
    <property type="entry name" value="Dynamin"/>
</dbReference>
<dbReference type="EMBL" id="KV419402">
    <property type="protein sequence ID" value="KZS95232.1"/>
    <property type="molecule type" value="Genomic_DNA"/>
</dbReference>
<feature type="region of interest" description="Disordered" evidence="3">
    <location>
        <begin position="60"/>
        <end position="87"/>
    </location>
</feature>
<dbReference type="InterPro" id="IPR003130">
    <property type="entry name" value="GED"/>
</dbReference>
<dbReference type="AlphaFoldDB" id="A0A164WPB8"/>
<keyword evidence="7" id="KW-1185">Reference proteome</keyword>
<dbReference type="Proteomes" id="UP000076722">
    <property type="component" value="Unassembled WGS sequence"/>
</dbReference>
<dbReference type="PRINTS" id="PR00195">
    <property type="entry name" value="DYNAMIN"/>
</dbReference>
<dbReference type="PROSITE" id="PS51388">
    <property type="entry name" value="GED"/>
    <property type="match status" value="1"/>
</dbReference>
<keyword evidence="1" id="KW-0547">Nucleotide-binding</keyword>
<feature type="domain" description="GED" evidence="4">
    <location>
        <begin position="713"/>
        <end position="809"/>
    </location>
</feature>
<dbReference type="GO" id="GO:0005737">
    <property type="term" value="C:cytoplasm"/>
    <property type="evidence" value="ECO:0007669"/>
    <property type="project" value="TreeGrafter"/>
</dbReference>
<dbReference type="InterPro" id="IPR001401">
    <property type="entry name" value="Dynamin_GTPase"/>
</dbReference>
<evidence type="ECO:0000256" key="3">
    <source>
        <dbReference type="SAM" id="MobiDB-lite"/>
    </source>
</evidence>
<evidence type="ECO:0000256" key="2">
    <source>
        <dbReference type="ARBA" id="ARBA00023134"/>
    </source>
</evidence>
<dbReference type="CDD" id="cd08771">
    <property type="entry name" value="DLP_1"/>
    <property type="match status" value="1"/>
</dbReference>
<dbReference type="InterPro" id="IPR000375">
    <property type="entry name" value="Dynamin_stalk"/>
</dbReference>
<feature type="domain" description="Dynamin-type G" evidence="5">
    <location>
        <begin position="127"/>
        <end position="433"/>
    </location>
</feature>
<reference evidence="6 7" key="1">
    <citation type="journal article" date="2016" name="Mol. Biol. Evol.">
        <title>Comparative Genomics of Early-Diverging Mushroom-Forming Fungi Provides Insights into the Origins of Lignocellulose Decay Capabilities.</title>
        <authorList>
            <person name="Nagy L.G."/>
            <person name="Riley R."/>
            <person name="Tritt A."/>
            <person name="Adam C."/>
            <person name="Daum C."/>
            <person name="Floudas D."/>
            <person name="Sun H."/>
            <person name="Yadav J.S."/>
            <person name="Pangilinan J."/>
            <person name="Larsson K.H."/>
            <person name="Matsuura K."/>
            <person name="Barry K."/>
            <person name="Labutti K."/>
            <person name="Kuo R."/>
            <person name="Ohm R.A."/>
            <person name="Bhattacharya S.S."/>
            <person name="Shirouzu T."/>
            <person name="Yoshinaga Y."/>
            <person name="Martin F.M."/>
            <person name="Grigoriev I.V."/>
            <person name="Hibbett D.S."/>
        </authorList>
    </citation>
    <scope>NUCLEOTIDE SEQUENCE [LARGE SCALE GENOMIC DNA]</scope>
    <source>
        <strain evidence="6 7">HHB9708</strain>
    </source>
</reference>
<dbReference type="Pfam" id="PF00350">
    <property type="entry name" value="Dynamin_N"/>
    <property type="match status" value="1"/>
</dbReference>
<evidence type="ECO:0008006" key="8">
    <source>
        <dbReference type="Google" id="ProtNLM"/>
    </source>
</evidence>
<protein>
    <recommendedName>
        <fullName evidence="8">P-loop containing nucleoside triphosphate hydrolase protein</fullName>
    </recommendedName>
</protein>
<dbReference type="STRING" id="1314777.A0A164WPB8"/>
<dbReference type="PANTHER" id="PTHR11566">
    <property type="entry name" value="DYNAMIN"/>
    <property type="match status" value="1"/>
</dbReference>
<organism evidence="6 7">
    <name type="scientific">Sistotremastrum niveocremeum HHB9708</name>
    <dbReference type="NCBI Taxonomy" id="1314777"/>
    <lineage>
        <taxon>Eukaryota</taxon>
        <taxon>Fungi</taxon>
        <taxon>Dikarya</taxon>
        <taxon>Basidiomycota</taxon>
        <taxon>Agaricomycotina</taxon>
        <taxon>Agaricomycetes</taxon>
        <taxon>Sistotremastrales</taxon>
        <taxon>Sistotremastraceae</taxon>
        <taxon>Sertulicium</taxon>
        <taxon>Sertulicium niveocremeum</taxon>
    </lineage>
</organism>
<dbReference type="SUPFAM" id="SSF52540">
    <property type="entry name" value="P-loop containing nucleoside triphosphate hydrolases"/>
    <property type="match status" value="1"/>
</dbReference>
<evidence type="ECO:0000313" key="7">
    <source>
        <dbReference type="Proteomes" id="UP000076722"/>
    </source>
</evidence>
<evidence type="ECO:0000313" key="6">
    <source>
        <dbReference type="EMBL" id="KZS95232.1"/>
    </source>
</evidence>
<dbReference type="Pfam" id="PF01031">
    <property type="entry name" value="Dynamin_M"/>
    <property type="match status" value="1"/>
</dbReference>
<dbReference type="GO" id="GO:0031623">
    <property type="term" value="P:receptor internalization"/>
    <property type="evidence" value="ECO:0007669"/>
    <property type="project" value="TreeGrafter"/>
</dbReference>
<dbReference type="SMART" id="SM00053">
    <property type="entry name" value="DYNc"/>
    <property type="match status" value="1"/>
</dbReference>
<dbReference type="Gene3D" id="1.20.120.1240">
    <property type="entry name" value="Dynamin, middle domain"/>
    <property type="match status" value="1"/>
</dbReference>
<sequence>MAPQAVLYSESTPNNVSEGDFGTVDATTYSVEASPIDEEGEMAPDVLTVASPRSQQIYSLRESSADSVSGQSASLSDSATTSEIDHDPARLSDLFDATIDESIEHTETRSNLMNLIGSLHSTGIQREVDLPKIVVIGSQSVGKSSLIESISQIKLPRDSGTCTRCPMECRLGRAPQWSCDIHLRLAFDTNGVPLKEVNEVTFGSTLFDPADVEKQLRRAQRAILRPDIDLQNFLNDDDLTIAGKKPLSFSHNCVCLRVTGPKIPDLFFYDLPGIIANVREDGDPNDVTLVEDLAKRYIRQPNCLILLAISCDTDYENQGAGKLVLHDSNLTDRTIGVLTKPDRIETGTAGKWISLFRKEHRRSHHGWFCVKLSNPQELRDPISWEEARAREKNFFLSTAPWNCTPYVWDRLGSKSLTNYLSITLTSLMYEKLPQIRWQVATLLERVNADLDSIPEPDIKDPMLHVMRLALKFSADAKAEIDGKPEENDEQRLIQSFHKVYNSFLDKVHKTAPRFRPWNRGEMGPEEEASYITRLEEDTEGTGRILYLDETSELIKRARSRELPGHYPFEVINKLILSSTEQWSKPLEECFDSINAQFKATMKSLVQQTFKQFTLDGLKGRVLTIMCDLLIRLYRETERTLKDVLSAEDLPHTLNEHDWESCKITMMRKYRENRVVRRAHSTLSMDETERNLSIAIGAIRNMGLEVTKAQIFGLPFSDPRASPALDIMAERFVDEVSMHIDKNFVRKFSETIQERLLAQLGLTKPGAVQKCADWLVESPDVVLRRQRLLARKTILESAQEELMLHEMTRGS</sequence>
<dbReference type="GO" id="GO:0008017">
    <property type="term" value="F:microtubule binding"/>
    <property type="evidence" value="ECO:0007669"/>
    <property type="project" value="TreeGrafter"/>
</dbReference>
<dbReference type="InterPro" id="IPR027417">
    <property type="entry name" value="P-loop_NTPase"/>
</dbReference>
<feature type="region of interest" description="Disordered" evidence="3">
    <location>
        <begin position="1"/>
        <end position="23"/>
    </location>
</feature>
<dbReference type="OrthoDB" id="5061070at2759"/>
<dbReference type="InterPro" id="IPR020850">
    <property type="entry name" value="GED_dom"/>
</dbReference>
<name>A0A164WPB8_9AGAM</name>
<evidence type="ECO:0000259" key="5">
    <source>
        <dbReference type="PROSITE" id="PS51718"/>
    </source>
</evidence>
<feature type="compositionally biased region" description="Low complexity" evidence="3">
    <location>
        <begin position="65"/>
        <end position="79"/>
    </location>
</feature>
<proteinExistence type="predicted"/>
<evidence type="ECO:0000259" key="4">
    <source>
        <dbReference type="PROSITE" id="PS51388"/>
    </source>
</evidence>
<dbReference type="GO" id="GO:0005886">
    <property type="term" value="C:plasma membrane"/>
    <property type="evidence" value="ECO:0007669"/>
    <property type="project" value="TreeGrafter"/>
</dbReference>
<accession>A0A164WPB8</accession>
<gene>
    <name evidence="6" type="ORF">SISNIDRAFT_484101</name>
</gene>